<keyword evidence="2" id="KW-1185">Reference proteome</keyword>
<reference evidence="1 2" key="1">
    <citation type="journal article" date="2019" name="Environ. Microbiol.">
        <title>At the nexus of three kingdoms: the genome of the mycorrhizal fungus Gigaspora margarita provides insights into plant, endobacterial and fungal interactions.</title>
        <authorList>
            <person name="Venice F."/>
            <person name="Ghignone S."/>
            <person name="Salvioli di Fossalunga A."/>
            <person name="Amselem J."/>
            <person name="Novero M."/>
            <person name="Xianan X."/>
            <person name="Sedzielewska Toro K."/>
            <person name="Morin E."/>
            <person name="Lipzen A."/>
            <person name="Grigoriev I.V."/>
            <person name="Henrissat B."/>
            <person name="Martin F.M."/>
            <person name="Bonfante P."/>
        </authorList>
    </citation>
    <scope>NUCLEOTIDE SEQUENCE [LARGE SCALE GENOMIC DNA]</scope>
    <source>
        <strain evidence="1 2">BEG34</strain>
    </source>
</reference>
<gene>
    <name evidence="1" type="ORF">F8M41_006246</name>
</gene>
<comment type="caution">
    <text evidence="1">The sequence shown here is derived from an EMBL/GenBank/DDBJ whole genome shotgun (WGS) entry which is preliminary data.</text>
</comment>
<proteinExistence type="predicted"/>
<name>A0A8H4AX32_GIGMA</name>
<protein>
    <submittedName>
        <fullName evidence="1">Uncharacterized protein</fullName>
    </submittedName>
</protein>
<organism evidence="1 2">
    <name type="scientific">Gigaspora margarita</name>
    <dbReference type="NCBI Taxonomy" id="4874"/>
    <lineage>
        <taxon>Eukaryota</taxon>
        <taxon>Fungi</taxon>
        <taxon>Fungi incertae sedis</taxon>
        <taxon>Mucoromycota</taxon>
        <taxon>Glomeromycotina</taxon>
        <taxon>Glomeromycetes</taxon>
        <taxon>Diversisporales</taxon>
        <taxon>Gigasporaceae</taxon>
        <taxon>Gigaspora</taxon>
    </lineage>
</organism>
<sequence length="109" mass="12885">MNSYYKDPDITLIADQNMDDGSRPEYPEETMIIDQNMDNYCSRLETPEENWITDQNNQEFTHDYLAVTKVRSLLDNQIIENEEGDVENILPEDKEDESYEIPEIKMLKC</sequence>
<evidence type="ECO:0000313" key="1">
    <source>
        <dbReference type="EMBL" id="KAF0540771.1"/>
    </source>
</evidence>
<accession>A0A8H4AX32</accession>
<dbReference type="EMBL" id="WTPW01000162">
    <property type="protein sequence ID" value="KAF0540771.1"/>
    <property type="molecule type" value="Genomic_DNA"/>
</dbReference>
<evidence type="ECO:0000313" key="2">
    <source>
        <dbReference type="Proteomes" id="UP000439903"/>
    </source>
</evidence>
<dbReference type="OrthoDB" id="2439925at2759"/>
<dbReference type="AlphaFoldDB" id="A0A8H4AX32"/>
<dbReference type="Proteomes" id="UP000439903">
    <property type="component" value="Unassembled WGS sequence"/>
</dbReference>